<protein>
    <submittedName>
        <fullName evidence="1">(wild Malaysian banana) hypothetical protein</fullName>
    </submittedName>
</protein>
<sequence length="120" mass="13900">MDRAALCIHSVLSTAMRFVSYALMRILWLLKDCIPSEIMVVFRSCLLRNSNCKKDMEEQPHRHQKKKRNCHHRRLSLLILLHVVGIEGDIQGALGNQSPKKSRGQFARPCGHHRRDYIQG</sequence>
<evidence type="ECO:0000313" key="1">
    <source>
        <dbReference type="EMBL" id="CAG1853882.1"/>
    </source>
</evidence>
<gene>
    <name evidence="1" type="ORF">GSMUA_321080.1</name>
</gene>
<reference evidence="1" key="1">
    <citation type="submission" date="2021-03" db="EMBL/GenBank/DDBJ databases">
        <authorList>
            <consortium name="Genoscope - CEA"/>
            <person name="William W."/>
        </authorList>
    </citation>
    <scope>NUCLEOTIDE SEQUENCE</scope>
    <source>
        <strain evidence="1">Doubled-haploid Pahang</strain>
    </source>
</reference>
<accession>A0A8D7AS77</accession>
<proteinExistence type="predicted"/>
<dbReference type="EMBL" id="HG996476">
    <property type="protein sequence ID" value="CAG1853882.1"/>
    <property type="molecule type" value="Genomic_DNA"/>
</dbReference>
<name>A0A8D7AS77_MUSAM</name>
<dbReference type="AlphaFoldDB" id="A0A8D7AS77"/>
<organism evidence="1">
    <name type="scientific">Musa acuminata subsp. malaccensis</name>
    <name type="common">Wild banana</name>
    <name type="synonym">Musa malaccensis</name>
    <dbReference type="NCBI Taxonomy" id="214687"/>
    <lineage>
        <taxon>Eukaryota</taxon>
        <taxon>Viridiplantae</taxon>
        <taxon>Streptophyta</taxon>
        <taxon>Embryophyta</taxon>
        <taxon>Tracheophyta</taxon>
        <taxon>Spermatophyta</taxon>
        <taxon>Magnoliopsida</taxon>
        <taxon>Liliopsida</taxon>
        <taxon>Zingiberales</taxon>
        <taxon>Musaceae</taxon>
        <taxon>Musa</taxon>
    </lineage>
</organism>